<dbReference type="InterPro" id="IPR004839">
    <property type="entry name" value="Aminotransferase_I/II_large"/>
</dbReference>
<keyword evidence="6" id="KW-0663">Pyridoxal phosphate</keyword>
<evidence type="ECO:0000256" key="6">
    <source>
        <dbReference type="ARBA" id="ARBA00022898"/>
    </source>
</evidence>
<gene>
    <name evidence="9" type="ORF">MPEBLZ_00710</name>
</gene>
<dbReference type="PROSITE" id="PS00105">
    <property type="entry name" value="AA_TRANSFER_CLASS_1"/>
    <property type="match status" value="1"/>
</dbReference>
<dbReference type="Proteomes" id="UP000050360">
    <property type="component" value="Unassembled WGS sequence"/>
</dbReference>
<evidence type="ECO:0000256" key="5">
    <source>
        <dbReference type="ARBA" id="ARBA00022679"/>
    </source>
</evidence>
<dbReference type="FunFam" id="3.40.640.10:FF:000033">
    <property type="entry name" value="Aspartate aminotransferase"/>
    <property type="match status" value="1"/>
</dbReference>
<dbReference type="Gene3D" id="3.90.1150.10">
    <property type="entry name" value="Aspartate Aminotransferase, domain 1"/>
    <property type="match status" value="1"/>
</dbReference>
<dbReference type="InterPro" id="IPR004838">
    <property type="entry name" value="NHTrfase_class1_PyrdxlP-BS"/>
</dbReference>
<comment type="cofactor">
    <cofactor evidence="1 7">
        <name>pyridoxal 5'-phosphate</name>
        <dbReference type="ChEBI" id="CHEBI:597326"/>
    </cofactor>
</comment>
<accession>A0A0P8CMK1</accession>
<dbReference type="GO" id="GO:0006520">
    <property type="term" value="P:amino acid metabolic process"/>
    <property type="evidence" value="ECO:0007669"/>
    <property type="project" value="InterPro"/>
</dbReference>
<dbReference type="GO" id="GO:0008483">
    <property type="term" value="F:transaminase activity"/>
    <property type="evidence" value="ECO:0007669"/>
    <property type="project" value="UniProtKB-KW"/>
</dbReference>
<keyword evidence="5 7" id="KW-0808">Transferase</keyword>
<dbReference type="CDD" id="cd00609">
    <property type="entry name" value="AAT_like"/>
    <property type="match status" value="1"/>
</dbReference>
<evidence type="ECO:0000256" key="1">
    <source>
        <dbReference type="ARBA" id="ARBA00001933"/>
    </source>
</evidence>
<dbReference type="InterPro" id="IPR050596">
    <property type="entry name" value="AspAT/PAT-like"/>
</dbReference>
<dbReference type="Pfam" id="PF00155">
    <property type="entry name" value="Aminotran_1_2"/>
    <property type="match status" value="1"/>
</dbReference>
<name>A0A0P8CMK1_9EURY</name>
<evidence type="ECO:0000256" key="3">
    <source>
        <dbReference type="ARBA" id="ARBA00011738"/>
    </source>
</evidence>
<evidence type="ECO:0000256" key="2">
    <source>
        <dbReference type="ARBA" id="ARBA00007441"/>
    </source>
</evidence>
<comment type="caution">
    <text evidence="9">The sequence shown here is derived from an EMBL/GenBank/DDBJ whole genome shotgun (WGS) entry which is preliminary data.</text>
</comment>
<evidence type="ECO:0000313" key="10">
    <source>
        <dbReference type="Proteomes" id="UP000050360"/>
    </source>
</evidence>
<feature type="domain" description="Aminotransferase class I/classII large" evidence="8">
    <location>
        <begin position="46"/>
        <end position="395"/>
    </location>
</feature>
<dbReference type="InterPro" id="IPR015422">
    <property type="entry name" value="PyrdxlP-dep_Trfase_small"/>
</dbReference>
<dbReference type="GO" id="GO:0030170">
    <property type="term" value="F:pyridoxal phosphate binding"/>
    <property type="evidence" value="ECO:0007669"/>
    <property type="project" value="InterPro"/>
</dbReference>
<dbReference type="PANTHER" id="PTHR46383:SF3">
    <property type="entry name" value="ASPARTATE AMINOTRANSFERASE-RELATED"/>
    <property type="match status" value="1"/>
</dbReference>
<dbReference type="PANTHER" id="PTHR46383">
    <property type="entry name" value="ASPARTATE AMINOTRANSFERASE"/>
    <property type="match status" value="1"/>
</dbReference>
<evidence type="ECO:0000256" key="4">
    <source>
        <dbReference type="ARBA" id="ARBA00022576"/>
    </source>
</evidence>
<dbReference type="AlphaFoldDB" id="A0A0P8CMK1"/>
<reference evidence="9 10" key="1">
    <citation type="submission" date="2015-09" db="EMBL/GenBank/DDBJ databases">
        <title>A metagenomics-based metabolic model of nitrate-dependent anaerobic oxidation of methane by Methanoperedens-like archaea.</title>
        <authorList>
            <person name="Arshad A."/>
            <person name="Speth D.R."/>
            <person name="De Graaf R.M."/>
            <person name="Op Den Camp H.J."/>
            <person name="Jetten M.S."/>
            <person name="Welte C.U."/>
        </authorList>
    </citation>
    <scope>NUCLEOTIDE SEQUENCE [LARGE SCALE GENOMIC DNA]</scope>
</reference>
<evidence type="ECO:0000313" key="9">
    <source>
        <dbReference type="EMBL" id="KPQ44691.1"/>
    </source>
</evidence>
<dbReference type="InterPro" id="IPR015421">
    <property type="entry name" value="PyrdxlP-dep_Trfase_major"/>
</dbReference>
<protein>
    <recommendedName>
        <fullName evidence="7">Aminotransferase</fullName>
        <ecNumber evidence="7">2.6.1.-</ecNumber>
    </recommendedName>
</protein>
<dbReference type="Gene3D" id="3.40.640.10">
    <property type="entry name" value="Type I PLP-dependent aspartate aminotransferase-like (Major domain)"/>
    <property type="match status" value="1"/>
</dbReference>
<sequence length="416" mass="45977">MRESALRDCQSHRSDLMSDKFVAEVVRNIPPSGIRKFFDLVLEMEGVISLGVGEPDFVTPWHIREACIYSLDKGFTSYTSNLGLLELRELISKSYKKDYNVNYDPQNQILVTTGVSEAADLAFRAIINPGDEVIVPEPSYVSYKPSVSLAGGLPVPVRTNRENEFRVTAEEIEMSITEKTKALVLSYPNNPTGAVLRRKDLEEIAVLVNEYDLAVISDEVYCKLTYGGSHTCFSSIPGMKERTIILNGFSKSHAMTGLRLGFATGCEDLIGAMTKIHQYAMLCAPITAQMGAIEALKNGNGEMEKMIREYDRRRRLIVNGLNKLGLDCFEPKGAFYAFPSIKSTGMTSEEFAGGLLKEEKVAVVPGNVFGDCGEGHLRCSYATSREQLIEALGRIESYLDKVCCKVPVKSKSKIGK</sequence>
<evidence type="ECO:0000256" key="7">
    <source>
        <dbReference type="RuleBase" id="RU000481"/>
    </source>
</evidence>
<dbReference type="SUPFAM" id="SSF53383">
    <property type="entry name" value="PLP-dependent transferases"/>
    <property type="match status" value="1"/>
</dbReference>
<comment type="subunit">
    <text evidence="3">Homodimer.</text>
</comment>
<dbReference type="EC" id="2.6.1.-" evidence="7"/>
<keyword evidence="4 7" id="KW-0032">Aminotransferase</keyword>
<dbReference type="PATRIC" id="fig|1719120.3.peg.777"/>
<proteinExistence type="inferred from homology"/>
<dbReference type="EMBL" id="LKCM01000062">
    <property type="protein sequence ID" value="KPQ44691.1"/>
    <property type="molecule type" value="Genomic_DNA"/>
</dbReference>
<organism evidence="9 10">
    <name type="scientific">Candidatus Methanoperedens nitratireducens</name>
    <dbReference type="NCBI Taxonomy" id="1392998"/>
    <lineage>
        <taxon>Archaea</taxon>
        <taxon>Methanobacteriati</taxon>
        <taxon>Methanobacteriota</taxon>
        <taxon>Stenosarchaea group</taxon>
        <taxon>Methanomicrobia</taxon>
        <taxon>Methanosarcinales</taxon>
        <taxon>ANME-2 cluster</taxon>
        <taxon>Candidatus Methanoperedentaceae</taxon>
        <taxon>Candidatus Methanoperedens</taxon>
    </lineage>
</organism>
<dbReference type="InterPro" id="IPR015424">
    <property type="entry name" value="PyrdxlP-dep_Trfase"/>
</dbReference>
<evidence type="ECO:0000259" key="8">
    <source>
        <dbReference type="Pfam" id="PF00155"/>
    </source>
</evidence>
<comment type="similarity">
    <text evidence="2 7">Belongs to the class-I pyridoxal-phosphate-dependent aminotransferase family.</text>
</comment>